<sequence length="524" mass="56702">MDVSNRDIDIANRYHTATKRLYLPLEHKPLAYKPYPELSPIFLPTDMASLDMPALKAVANLGSPERVGQTCNLEILATLLFYTAGRIRQRNFTGAGTVTFRAAASAGGLYPIEVYVVCGDLPGLTAGVYHFSPIDFALRGLREGDYRLALSQAVGDDLAAAAPVTLVFSSVFWRSAWKYQARSYRYCFWDNGTMGANLLAATAALGLPAKVLMGFVDDQVNHVLGLDGQREASLCLVPIGQADELALTGDMGHVPPLAVETAPDSEEIHYPEMSRLHAASALSAPDEVATWRRPVVMPPGRRTGLRLSLATEVPDAYSLGQAIRQRGSTRRFAREAMSHAQLSAILAHATTSFEADFLNSEGPTLLSPYLIVNAVEGVPSGSYVFSPSDQTLICLREGAFREEAGHLCFEQALGADASVVMFFMADLEAVLQHFGNRGYRTVQLEAGVVGGKMYLCAYALGLGASGLTFFDDEVTAFFSPDAAGKRAIFVVALGKTASENRVRPFRSRLGMKIDALSRRDALES</sequence>
<feature type="domain" description="Nitroreductase" evidence="1">
    <location>
        <begin position="101"/>
        <end position="240"/>
    </location>
</feature>
<dbReference type="InterPro" id="IPR020051">
    <property type="entry name" value="SagB-type_dehydrogenase"/>
</dbReference>
<name>W4L847_ENTF1</name>
<evidence type="ECO:0000313" key="3">
    <source>
        <dbReference type="Proteomes" id="UP000019141"/>
    </source>
</evidence>
<organism evidence="2 3">
    <name type="scientific">Entotheonella factor</name>
    <dbReference type="NCBI Taxonomy" id="1429438"/>
    <lineage>
        <taxon>Bacteria</taxon>
        <taxon>Pseudomonadati</taxon>
        <taxon>Nitrospinota/Tectimicrobiota group</taxon>
        <taxon>Candidatus Tectimicrobiota</taxon>
        <taxon>Candidatus Entotheonellia</taxon>
        <taxon>Candidatus Entotheonellales</taxon>
        <taxon>Candidatus Entotheonellaceae</taxon>
        <taxon>Candidatus Entotheonella</taxon>
    </lineage>
</organism>
<accession>W4L847</accession>
<comment type="caution">
    <text evidence="2">The sequence shown here is derived from an EMBL/GenBank/DDBJ whole genome shotgun (WGS) entry which is preliminary data.</text>
</comment>
<dbReference type="CDD" id="cd02142">
    <property type="entry name" value="McbC_SagB-like_oxidoreductase"/>
    <property type="match status" value="2"/>
</dbReference>
<dbReference type="Pfam" id="PF00881">
    <property type="entry name" value="Nitroreductase"/>
    <property type="match status" value="2"/>
</dbReference>
<dbReference type="Proteomes" id="UP000019141">
    <property type="component" value="Unassembled WGS sequence"/>
</dbReference>
<dbReference type="EMBL" id="AZHW01001104">
    <property type="protein sequence ID" value="ETW94207.1"/>
    <property type="molecule type" value="Genomic_DNA"/>
</dbReference>
<dbReference type="AlphaFoldDB" id="W4L847"/>
<dbReference type="InterPro" id="IPR000415">
    <property type="entry name" value="Nitroreductase-like"/>
</dbReference>
<evidence type="ECO:0000313" key="2">
    <source>
        <dbReference type="EMBL" id="ETW94207.1"/>
    </source>
</evidence>
<gene>
    <name evidence="2" type="ORF">ETSY1_35860</name>
</gene>
<dbReference type="NCBIfam" id="TIGR03605">
    <property type="entry name" value="antibiot_sagB"/>
    <property type="match status" value="1"/>
</dbReference>
<dbReference type="SUPFAM" id="SSF55469">
    <property type="entry name" value="FMN-dependent nitroreductase-like"/>
    <property type="match status" value="2"/>
</dbReference>
<reference evidence="2 3" key="1">
    <citation type="journal article" date="2014" name="Nature">
        <title>An environmental bacterial taxon with a large and distinct metabolic repertoire.</title>
        <authorList>
            <person name="Wilson M.C."/>
            <person name="Mori T."/>
            <person name="Ruckert C."/>
            <person name="Uria A.R."/>
            <person name="Helf M.J."/>
            <person name="Takada K."/>
            <person name="Gernert C."/>
            <person name="Steffens U.A."/>
            <person name="Heycke N."/>
            <person name="Schmitt S."/>
            <person name="Rinke C."/>
            <person name="Helfrich E.J."/>
            <person name="Brachmann A.O."/>
            <person name="Gurgui C."/>
            <person name="Wakimoto T."/>
            <person name="Kracht M."/>
            <person name="Crusemann M."/>
            <person name="Hentschel U."/>
            <person name="Abe I."/>
            <person name="Matsunaga S."/>
            <person name="Kalinowski J."/>
            <person name="Takeyama H."/>
            <person name="Piel J."/>
        </authorList>
    </citation>
    <scope>NUCLEOTIDE SEQUENCE [LARGE SCALE GENOMIC DNA]</scope>
    <source>
        <strain evidence="3">TSY1</strain>
    </source>
</reference>
<keyword evidence="3" id="KW-1185">Reference proteome</keyword>
<dbReference type="InterPro" id="IPR052544">
    <property type="entry name" value="Bacteriocin_Proc_Enz"/>
</dbReference>
<feature type="domain" description="Nitroreductase" evidence="1">
    <location>
        <begin position="323"/>
        <end position="474"/>
    </location>
</feature>
<dbReference type="Gene3D" id="3.40.109.10">
    <property type="entry name" value="NADH Oxidase"/>
    <property type="match status" value="2"/>
</dbReference>
<dbReference type="PANTHER" id="PTHR43745:SF2">
    <property type="entry name" value="NITROREDUCTASE MJ1384-RELATED"/>
    <property type="match status" value="1"/>
</dbReference>
<dbReference type="InterPro" id="IPR029479">
    <property type="entry name" value="Nitroreductase"/>
</dbReference>
<dbReference type="PATRIC" id="fig|1429438.4.peg.6739"/>
<dbReference type="GO" id="GO:0016491">
    <property type="term" value="F:oxidoreductase activity"/>
    <property type="evidence" value="ECO:0007669"/>
    <property type="project" value="InterPro"/>
</dbReference>
<dbReference type="PANTHER" id="PTHR43745">
    <property type="entry name" value="NITROREDUCTASE MJ1384-RELATED"/>
    <property type="match status" value="1"/>
</dbReference>
<protein>
    <recommendedName>
        <fullName evidence="1">Nitroreductase domain-containing protein</fullName>
    </recommendedName>
</protein>
<proteinExistence type="predicted"/>
<dbReference type="HOGENOM" id="CLU_040017_0_0_7"/>
<evidence type="ECO:0000259" key="1">
    <source>
        <dbReference type="Pfam" id="PF00881"/>
    </source>
</evidence>